<dbReference type="RefSeq" id="WP_003059507.1">
    <property type="nucleotide sequence ID" value="NZ_CP006704.1"/>
</dbReference>
<evidence type="ECO:0000313" key="7">
    <source>
        <dbReference type="EMBL" id="AIJ44462.1"/>
    </source>
</evidence>
<dbReference type="Proteomes" id="UP000028782">
    <property type="component" value="Chromosome"/>
</dbReference>
<dbReference type="HOGENOM" id="CLU_079569_3_2_4"/>
<feature type="transmembrane region" description="Helical" evidence="6">
    <location>
        <begin position="144"/>
        <end position="166"/>
    </location>
</feature>
<organism evidence="7 8">
    <name type="scientific">Comamonas testosteroni TK102</name>
    <dbReference type="NCBI Taxonomy" id="1392005"/>
    <lineage>
        <taxon>Bacteria</taxon>
        <taxon>Pseudomonadati</taxon>
        <taxon>Pseudomonadota</taxon>
        <taxon>Betaproteobacteria</taxon>
        <taxon>Burkholderiales</taxon>
        <taxon>Comamonadaceae</taxon>
        <taxon>Comamonas</taxon>
    </lineage>
</organism>
<evidence type="ECO:0000256" key="2">
    <source>
        <dbReference type="ARBA" id="ARBA00022475"/>
    </source>
</evidence>
<evidence type="ECO:0000256" key="6">
    <source>
        <dbReference type="SAM" id="Phobius"/>
    </source>
</evidence>
<feature type="transmembrane region" description="Helical" evidence="6">
    <location>
        <begin position="37"/>
        <end position="63"/>
    </location>
</feature>
<dbReference type="InterPro" id="IPR001123">
    <property type="entry name" value="LeuE-type"/>
</dbReference>
<gene>
    <name evidence="7" type="ORF">O987_01325</name>
</gene>
<feature type="transmembrane region" description="Helical" evidence="6">
    <location>
        <begin position="187"/>
        <end position="205"/>
    </location>
</feature>
<keyword evidence="4 6" id="KW-1133">Transmembrane helix</keyword>
<evidence type="ECO:0000256" key="4">
    <source>
        <dbReference type="ARBA" id="ARBA00022989"/>
    </source>
</evidence>
<dbReference type="PANTHER" id="PTHR30086:SF20">
    <property type="entry name" value="ARGININE EXPORTER PROTEIN ARGO-RELATED"/>
    <property type="match status" value="1"/>
</dbReference>
<keyword evidence="5 6" id="KW-0472">Membrane</keyword>
<evidence type="ECO:0000313" key="8">
    <source>
        <dbReference type="Proteomes" id="UP000028782"/>
    </source>
</evidence>
<sequence length="208" mass="21414">MSYAALTAFWAVSFLLVLTPGADWAYVISAGLRGRRLVLPATLGLACGALLATLAVAAGVGALVARNPALLTALTATGALYLAWLGVGLWRSPAAISRAADAEAGTRWHWTVKGASVSGLNPKQLLLLLALLPQFVRPAEGWPVFAQIMVLGAVHAASCAVVYFGVGWGSQSVLRSRPAAALAVSRLSGTLMLVIAAVLLGEIAVPHL</sequence>
<feature type="transmembrane region" description="Helical" evidence="6">
    <location>
        <begin position="70"/>
        <end position="90"/>
    </location>
</feature>
<dbReference type="GO" id="GO:0005886">
    <property type="term" value="C:plasma membrane"/>
    <property type="evidence" value="ECO:0007669"/>
    <property type="project" value="UniProtKB-SubCell"/>
</dbReference>
<evidence type="ECO:0000256" key="1">
    <source>
        <dbReference type="ARBA" id="ARBA00004651"/>
    </source>
</evidence>
<dbReference type="GO" id="GO:0015171">
    <property type="term" value="F:amino acid transmembrane transporter activity"/>
    <property type="evidence" value="ECO:0007669"/>
    <property type="project" value="TreeGrafter"/>
</dbReference>
<evidence type="ECO:0000256" key="3">
    <source>
        <dbReference type="ARBA" id="ARBA00022692"/>
    </source>
</evidence>
<keyword evidence="3 6" id="KW-0812">Transmembrane</keyword>
<comment type="subcellular location">
    <subcellularLocation>
        <location evidence="1">Cell membrane</location>
        <topology evidence="1">Multi-pass membrane protein</topology>
    </subcellularLocation>
</comment>
<dbReference type="Pfam" id="PF01810">
    <property type="entry name" value="LysE"/>
    <property type="match status" value="1"/>
</dbReference>
<evidence type="ECO:0000256" key="5">
    <source>
        <dbReference type="ARBA" id="ARBA00023136"/>
    </source>
</evidence>
<dbReference type="AlphaFoldDB" id="A0A076PM71"/>
<dbReference type="PANTHER" id="PTHR30086">
    <property type="entry name" value="ARGININE EXPORTER PROTEIN ARGO"/>
    <property type="match status" value="1"/>
</dbReference>
<dbReference type="EMBL" id="CP006704">
    <property type="protein sequence ID" value="AIJ44462.1"/>
    <property type="molecule type" value="Genomic_DNA"/>
</dbReference>
<keyword evidence="2" id="KW-1003">Cell membrane</keyword>
<accession>A0A076PM71</accession>
<protein>
    <submittedName>
        <fullName evidence="7">Lysine transporter LysE</fullName>
    </submittedName>
</protein>
<reference evidence="7 8" key="1">
    <citation type="journal article" date="2014" name="Genome Announc.">
        <title>Complete Genome Sequence of Polychlorinated Biphenyl Degrader Comamonas testosteroni TK102 (NBRC 109938).</title>
        <authorList>
            <person name="Fukuda K."/>
            <person name="Hosoyama A."/>
            <person name="Tsuchikane K."/>
            <person name="Ohji S."/>
            <person name="Yamazoe A."/>
            <person name="Fujita N."/>
            <person name="Shintani M."/>
            <person name="Kimbara K."/>
        </authorList>
    </citation>
    <scope>NUCLEOTIDE SEQUENCE [LARGE SCALE GENOMIC DNA]</scope>
    <source>
        <strain evidence="7">TK102</strain>
    </source>
</reference>
<name>A0A076PM71_COMTE</name>
<dbReference type="KEGG" id="ctes:O987_01325"/>
<proteinExistence type="predicted"/>